<dbReference type="InterPro" id="IPR000210">
    <property type="entry name" value="BTB/POZ_dom"/>
</dbReference>
<dbReference type="InterPro" id="IPR011333">
    <property type="entry name" value="SKP1/BTB/POZ_sf"/>
</dbReference>
<dbReference type="SUPFAM" id="SSF54695">
    <property type="entry name" value="POZ domain"/>
    <property type="match status" value="1"/>
</dbReference>
<dbReference type="PROSITE" id="PS50097">
    <property type="entry name" value="BTB"/>
    <property type="match status" value="1"/>
</dbReference>
<evidence type="ECO:0000259" key="2">
    <source>
        <dbReference type="PROSITE" id="PS50097"/>
    </source>
</evidence>
<sequence>MESTLSILMSGGAKTGEKREEETINNTPPLRLCSWPEDLDGNCVLTVEGVGVVVNKAYLSMHSPIFHRMFYGDFLERASNRYEVNDVDSEEFIDLLRVILPTRKAIDEKNVEYLLALADRFMMDHLRAECVSFLCSDTEAARSISCVALIVLAFRYGIDELKTRVGARLFTQESITSLRHCPRFDEITDEARVFLFNMIIARPTSHSMKRVLCNDRCRHFDSTGRCTVCGRAKLEI</sequence>
<dbReference type="Proteomes" id="UP001432322">
    <property type="component" value="Unassembled WGS sequence"/>
</dbReference>
<evidence type="ECO:0000313" key="3">
    <source>
        <dbReference type="EMBL" id="GMT16594.1"/>
    </source>
</evidence>
<evidence type="ECO:0000256" key="1">
    <source>
        <dbReference type="SAM" id="MobiDB-lite"/>
    </source>
</evidence>
<protein>
    <recommendedName>
        <fullName evidence="2">BTB domain-containing protein</fullName>
    </recommendedName>
</protein>
<feature type="region of interest" description="Disordered" evidence="1">
    <location>
        <begin position="1"/>
        <end position="25"/>
    </location>
</feature>
<dbReference type="AlphaFoldDB" id="A0AAV5VAX8"/>
<dbReference type="PANTHER" id="PTHR22744:SF14">
    <property type="entry name" value="BTB DOMAIN-CONTAINING PROTEIN-RELATED"/>
    <property type="match status" value="1"/>
</dbReference>
<comment type="caution">
    <text evidence="3">The sequence shown here is derived from an EMBL/GenBank/DDBJ whole genome shotgun (WGS) entry which is preliminary data.</text>
</comment>
<proteinExistence type="predicted"/>
<dbReference type="Gene3D" id="3.30.710.10">
    <property type="entry name" value="Potassium Channel Kv1.1, Chain A"/>
    <property type="match status" value="1"/>
</dbReference>
<feature type="domain" description="BTB" evidence="2">
    <location>
        <begin position="41"/>
        <end position="108"/>
    </location>
</feature>
<dbReference type="SMART" id="SM00225">
    <property type="entry name" value="BTB"/>
    <property type="match status" value="1"/>
</dbReference>
<evidence type="ECO:0000313" key="4">
    <source>
        <dbReference type="Proteomes" id="UP001432322"/>
    </source>
</evidence>
<dbReference type="PANTHER" id="PTHR22744">
    <property type="entry name" value="HELIX LOOP HELIX PROTEIN 21-RELATED"/>
    <property type="match status" value="1"/>
</dbReference>
<dbReference type="EMBL" id="BTSY01000002">
    <property type="protein sequence ID" value="GMT16594.1"/>
    <property type="molecule type" value="Genomic_DNA"/>
</dbReference>
<accession>A0AAV5VAX8</accession>
<name>A0AAV5VAX8_9BILA</name>
<gene>
    <name evidence="3" type="ORF">PFISCL1PPCAC_7891</name>
</gene>
<reference evidence="3" key="1">
    <citation type="submission" date="2023-10" db="EMBL/GenBank/DDBJ databases">
        <title>Genome assembly of Pristionchus species.</title>
        <authorList>
            <person name="Yoshida K."/>
            <person name="Sommer R.J."/>
        </authorList>
    </citation>
    <scope>NUCLEOTIDE SEQUENCE</scope>
    <source>
        <strain evidence="3">RS5133</strain>
    </source>
</reference>
<dbReference type="Pfam" id="PF00651">
    <property type="entry name" value="BTB"/>
    <property type="match status" value="1"/>
</dbReference>
<organism evidence="3 4">
    <name type="scientific">Pristionchus fissidentatus</name>
    <dbReference type="NCBI Taxonomy" id="1538716"/>
    <lineage>
        <taxon>Eukaryota</taxon>
        <taxon>Metazoa</taxon>
        <taxon>Ecdysozoa</taxon>
        <taxon>Nematoda</taxon>
        <taxon>Chromadorea</taxon>
        <taxon>Rhabditida</taxon>
        <taxon>Rhabditina</taxon>
        <taxon>Diplogasteromorpha</taxon>
        <taxon>Diplogasteroidea</taxon>
        <taxon>Neodiplogasteridae</taxon>
        <taxon>Pristionchus</taxon>
    </lineage>
</organism>
<keyword evidence="4" id="KW-1185">Reference proteome</keyword>